<dbReference type="PANTHER" id="PTHR48105">
    <property type="entry name" value="THIOREDOXIN REDUCTASE 1-RELATED-RELATED"/>
    <property type="match status" value="1"/>
</dbReference>
<feature type="domain" description="FAD/NAD(P)-binding" evidence="4">
    <location>
        <begin position="18"/>
        <end position="298"/>
    </location>
</feature>
<evidence type="ECO:0000313" key="6">
    <source>
        <dbReference type="EMBL" id="GAA5189732.1"/>
    </source>
</evidence>
<dbReference type="PRINTS" id="PR00368">
    <property type="entry name" value="FADPNR"/>
</dbReference>
<evidence type="ECO:0000313" key="7">
    <source>
        <dbReference type="Proteomes" id="UP001501570"/>
    </source>
</evidence>
<comment type="caution">
    <text evidence="6">The sequence shown here is derived from an EMBL/GenBank/DDBJ whole genome shotgun (WGS) entry which is preliminary data.</text>
</comment>
<evidence type="ECO:0000259" key="4">
    <source>
        <dbReference type="Pfam" id="PF07992"/>
    </source>
</evidence>
<dbReference type="SUPFAM" id="SSF53335">
    <property type="entry name" value="S-adenosyl-L-methionine-dependent methyltransferases"/>
    <property type="match status" value="1"/>
</dbReference>
<reference evidence="7" key="1">
    <citation type="journal article" date="2019" name="Int. J. Syst. Evol. Microbiol.">
        <title>The Global Catalogue of Microorganisms (GCM) 10K type strain sequencing project: providing services to taxonomists for standard genome sequencing and annotation.</title>
        <authorList>
            <consortium name="The Broad Institute Genomics Platform"/>
            <consortium name="The Broad Institute Genome Sequencing Center for Infectious Disease"/>
            <person name="Wu L."/>
            <person name="Ma J."/>
        </authorList>
    </citation>
    <scope>NUCLEOTIDE SEQUENCE [LARGE SCALE GENOMIC DNA]</scope>
    <source>
        <strain evidence="7">JCM 18304</strain>
    </source>
</reference>
<dbReference type="InterPro" id="IPR023753">
    <property type="entry name" value="FAD/NAD-binding_dom"/>
</dbReference>
<gene>
    <name evidence="6" type="ORF">GCM10023322_43070</name>
</gene>
<evidence type="ECO:0000259" key="5">
    <source>
        <dbReference type="Pfam" id="PF13649"/>
    </source>
</evidence>
<dbReference type="InterPro" id="IPR041698">
    <property type="entry name" value="Methyltransf_25"/>
</dbReference>
<dbReference type="InterPro" id="IPR050097">
    <property type="entry name" value="Ferredoxin-NADP_redctase_2"/>
</dbReference>
<protein>
    <submittedName>
        <fullName evidence="6">NAD(P)/FAD-dependent oxidoreductase</fullName>
    </submittedName>
</protein>
<organism evidence="6 7">
    <name type="scientific">Rugosimonospora acidiphila</name>
    <dbReference type="NCBI Taxonomy" id="556531"/>
    <lineage>
        <taxon>Bacteria</taxon>
        <taxon>Bacillati</taxon>
        <taxon>Actinomycetota</taxon>
        <taxon>Actinomycetes</taxon>
        <taxon>Micromonosporales</taxon>
        <taxon>Micromonosporaceae</taxon>
        <taxon>Rugosimonospora</taxon>
    </lineage>
</organism>
<evidence type="ECO:0000256" key="2">
    <source>
        <dbReference type="ARBA" id="ARBA00023002"/>
    </source>
</evidence>
<proteinExistence type="predicted"/>
<accession>A0ABP9S018</accession>
<dbReference type="Gene3D" id="3.50.50.60">
    <property type="entry name" value="FAD/NAD(P)-binding domain"/>
    <property type="match status" value="2"/>
</dbReference>
<keyword evidence="1" id="KW-0285">Flavoprotein</keyword>
<name>A0ABP9S018_9ACTN</name>
<evidence type="ECO:0000256" key="3">
    <source>
        <dbReference type="ARBA" id="ARBA00048132"/>
    </source>
</evidence>
<dbReference type="Pfam" id="PF07992">
    <property type="entry name" value="Pyr_redox_2"/>
    <property type="match status" value="1"/>
</dbReference>
<comment type="catalytic activity">
    <reaction evidence="3">
        <text>[thioredoxin]-dithiol + NADP(+) = [thioredoxin]-disulfide + NADPH + H(+)</text>
        <dbReference type="Rhea" id="RHEA:20345"/>
        <dbReference type="Rhea" id="RHEA-COMP:10698"/>
        <dbReference type="Rhea" id="RHEA-COMP:10700"/>
        <dbReference type="ChEBI" id="CHEBI:15378"/>
        <dbReference type="ChEBI" id="CHEBI:29950"/>
        <dbReference type="ChEBI" id="CHEBI:50058"/>
        <dbReference type="ChEBI" id="CHEBI:57783"/>
        <dbReference type="ChEBI" id="CHEBI:58349"/>
        <dbReference type="EC" id="1.8.1.9"/>
    </reaction>
</comment>
<dbReference type="InterPro" id="IPR029063">
    <property type="entry name" value="SAM-dependent_MTases_sf"/>
</dbReference>
<keyword evidence="2" id="KW-0560">Oxidoreductase</keyword>
<dbReference type="CDD" id="cd02440">
    <property type="entry name" value="AdoMet_MTases"/>
    <property type="match status" value="1"/>
</dbReference>
<dbReference type="Proteomes" id="UP001501570">
    <property type="component" value="Unassembled WGS sequence"/>
</dbReference>
<dbReference type="RefSeq" id="WP_345632174.1">
    <property type="nucleotide sequence ID" value="NZ_BAABJQ010000013.1"/>
</dbReference>
<dbReference type="PRINTS" id="PR00469">
    <property type="entry name" value="PNDRDTASEII"/>
</dbReference>
<dbReference type="Gene3D" id="3.40.50.150">
    <property type="entry name" value="Vaccinia Virus protein VP39"/>
    <property type="match status" value="1"/>
</dbReference>
<feature type="domain" description="Methyltransferase" evidence="5">
    <location>
        <begin position="369"/>
        <end position="464"/>
    </location>
</feature>
<dbReference type="EMBL" id="BAABJQ010000013">
    <property type="protein sequence ID" value="GAA5189732.1"/>
    <property type="molecule type" value="Genomic_DNA"/>
</dbReference>
<dbReference type="InterPro" id="IPR036188">
    <property type="entry name" value="FAD/NAD-bd_sf"/>
</dbReference>
<dbReference type="Pfam" id="PF13649">
    <property type="entry name" value="Methyltransf_25"/>
    <property type="match status" value="1"/>
</dbReference>
<sequence>MVDEAYDVNEAYDVDEAYDVVVVGGGAAGLSGALALARARRSVLVVDAGQPRNAPAGHVHNYLGREGTPPARLLATGREEVAQYGGRVVAGRVEAVRRHGEGACFSVRLDDGRTVSARRLLVTTGLVDELPDLPGLSDRWGRDVLHCPYCHGWEVRDRRVGVLATGPAAVAQAQLWRQWTPHVLLFLNGVPAPEPEDAERLAARGIVVVEGPVAELEETGVRLGSGEIVAVDAVVAMPRATARSELLESLGLTPVDVELAGTVVGAQVAADPTGATAVPGVWVAGNVADLRATVIASAAAGLSAGAAINADLVAEDTRVAVDDYRHRLSTMFEEAAWEERYQSRPAIWSGRPNPQLVAEAAGLTPGRALDVGCGEGADAVWLAERGWRVTAVDISGTALERAAAHAAEAGERVAGRIEWVHADLRDSPPAEGAYDLVSSQFMHPTTQTRERFFAGLAAAVAPGGTLLIVGHHPSDLATSAHRAHFPDLMFTGEQVAASLDPADWEVRVVEARPRAAVDPEGHDIAIKDAVLVARRRP</sequence>
<dbReference type="SUPFAM" id="SSF51905">
    <property type="entry name" value="FAD/NAD(P)-binding domain"/>
    <property type="match status" value="1"/>
</dbReference>
<evidence type="ECO:0000256" key="1">
    <source>
        <dbReference type="ARBA" id="ARBA00022630"/>
    </source>
</evidence>
<keyword evidence="7" id="KW-1185">Reference proteome</keyword>